<evidence type="ECO:0000256" key="3">
    <source>
        <dbReference type="SAM" id="MobiDB-lite"/>
    </source>
</evidence>
<evidence type="ECO:0000313" key="4">
    <source>
        <dbReference type="EMBL" id="SJL09946.1"/>
    </source>
</evidence>
<sequence length="841" mass="91113">MSRVPVPSSRIPKPQPSTPTKSRIGTPVKNSTAPIRTRTKSTTRSTTPSKPKAQEDTPQPQSPPPPPLSIREAIALKRAEAKKAKSTGGSGNLGSLEDANPIVSNVVPEEDLLGRLSVKETIERARSTGSLNLATRSLSCIPSILFEIHLRVTPETLKSVPNEPSFASELSSAPRRGGKYDSPAWFEGQDLKVLKAGNNAIEEIQHEISMFGSLKVVDLHKNKLLSLPDTLGDLSSLTTLDLSHNALSALPPTLFSLPELTTLNLAHNQLTSLPFNAPFSGGNSRIGYTSTDPFAPAVNRSITPLPRLIILDVSHNKIASDTMDIPHIPTTLTKLDISSNSLGINNSATRQLLQKLGTLSGLKELKLERAEIGNDAFPSDFSSGPVFPRLHLLDVGETAVTTDAIKVALKGIKQDISYDLTTEEPCEGTIRVLVGKKIIREQWELEAERRAKSRFVRNAEPSEGTELKTPASEKVEIVKEGWEIEAEQGLLTEGGKRRARAQAAAAALVREPAPLPVSKRSAPVVKEAWEIEAEQGLLTEGGKRRARAVAAQKDSSLGYGTPSNKPSSGQSAFSLATLQCYSETTQTLTLPPSAPPPKSAHSRAFSLAFHSSPSSSLSPTEIAIPTPTLPLASIVTEAFAENLRVLILVNRRMDRSFSLPIKDGPFLPRLEELNLEGCNLAEQVPVSLSDHSSSGTTAPTWTNESLLPLLTRLFPSLQTLNLSYNAISSSCLTTDALSSLILCTSQRKGLKRLELRGNKITTLDGFQGIAELFKGHRDVPGWKLDELDLRDNEIGKLPSELGLLPLDVFLVDGNLFRVPARRVWEREGTKGLLSWLRGRIE</sequence>
<evidence type="ECO:0000313" key="5">
    <source>
        <dbReference type="Proteomes" id="UP000219338"/>
    </source>
</evidence>
<feature type="compositionally biased region" description="Low complexity" evidence="3">
    <location>
        <begin position="40"/>
        <end position="51"/>
    </location>
</feature>
<feature type="region of interest" description="Disordered" evidence="3">
    <location>
        <begin position="1"/>
        <end position="69"/>
    </location>
</feature>
<dbReference type="AlphaFoldDB" id="A0A284RMF4"/>
<dbReference type="PRINTS" id="PR00019">
    <property type="entry name" value="LEURICHRPT"/>
</dbReference>
<protein>
    <recommendedName>
        <fullName evidence="6">L domain-like protein</fullName>
    </recommendedName>
</protein>
<evidence type="ECO:0008006" key="6">
    <source>
        <dbReference type="Google" id="ProtNLM"/>
    </source>
</evidence>
<dbReference type="Pfam" id="PF13855">
    <property type="entry name" value="LRR_8"/>
    <property type="match status" value="1"/>
</dbReference>
<dbReference type="STRING" id="47428.A0A284RMF4"/>
<keyword evidence="1" id="KW-0433">Leucine-rich repeat</keyword>
<feature type="compositionally biased region" description="Polar residues" evidence="3">
    <location>
        <begin position="18"/>
        <end position="34"/>
    </location>
</feature>
<dbReference type="SMART" id="SM00369">
    <property type="entry name" value="LRR_TYP"/>
    <property type="match status" value="8"/>
</dbReference>
<feature type="region of interest" description="Disordered" evidence="3">
    <location>
        <begin position="540"/>
        <end position="571"/>
    </location>
</feature>
<reference evidence="5" key="1">
    <citation type="journal article" date="2017" name="Nat. Ecol. Evol.">
        <title>Genome expansion and lineage-specific genetic innovations in the forest pathogenic fungi Armillaria.</title>
        <authorList>
            <person name="Sipos G."/>
            <person name="Prasanna A.N."/>
            <person name="Walter M.C."/>
            <person name="O'Connor E."/>
            <person name="Balint B."/>
            <person name="Krizsan K."/>
            <person name="Kiss B."/>
            <person name="Hess J."/>
            <person name="Varga T."/>
            <person name="Slot J."/>
            <person name="Riley R."/>
            <person name="Boka B."/>
            <person name="Rigling D."/>
            <person name="Barry K."/>
            <person name="Lee J."/>
            <person name="Mihaltcheva S."/>
            <person name="LaButti K."/>
            <person name="Lipzen A."/>
            <person name="Waldron R."/>
            <person name="Moloney N.M."/>
            <person name="Sperisen C."/>
            <person name="Kredics L."/>
            <person name="Vagvoelgyi C."/>
            <person name="Patrignani A."/>
            <person name="Fitzpatrick D."/>
            <person name="Nagy I."/>
            <person name="Doyle S."/>
            <person name="Anderson J.B."/>
            <person name="Grigoriev I.V."/>
            <person name="Gueldener U."/>
            <person name="Muensterkoetter M."/>
            <person name="Nagy L.G."/>
        </authorList>
    </citation>
    <scope>NUCLEOTIDE SEQUENCE [LARGE SCALE GENOMIC DNA]</scope>
    <source>
        <strain evidence="5">C18/9</strain>
    </source>
</reference>
<dbReference type="InterPro" id="IPR032675">
    <property type="entry name" value="LRR_dom_sf"/>
</dbReference>
<dbReference type="InterPro" id="IPR001611">
    <property type="entry name" value="Leu-rich_rpt"/>
</dbReference>
<evidence type="ECO:0000256" key="2">
    <source>
        <dbReference type="ARBA" id="ARBA00022737"/>
    </source>
</evidence>
<dbReference type="InterPro" id="IPR003591">
    <property type="entry name" value="Leu-rich_rpt_typical-subtyp"/>
</dbReference>
<evidence type="ECO:0000256" key="1">
    <source>
        <dbReference type="ARBA" id="ARBA00022614"/>
    </source>
</evidence>
<dbReference type="Pfam" id="PF13516">
    <property type="entry name" value="LRR_6"/>
    <property type="match status" value="1"/>
</dbReference>
<dbReference type="OrthoDB" id="1517790at2759"/>
<organism evidence="4 5">
    <name type="scientific">Armillaria ostoyae</name>
    <name type="common">Armillaria root rot fungus</name>
    <dbReference type="NCBI Taxonomy" id="47428"/>
    <lineage>
        <taxon>Eukaryota</taxon>
        <taxon>Fungi</taxon>
        <taxon>Dikarya</taxon>
        <taxon>Basidiomycota</taxon>
        <taxon>Agaricomycotina</taxon>
        <taxon>Agaricomycetes</taxon>
        <taxon>Agaricomycetidae</taxon>
        <taxon>Agaricales</taxon>
        <taxon>Marasmiineae</taxon>
        <taxon>Physalacriaceae</taxon>
        <taxon>Armillaria</taxon>
    </lineage>
</organism>
<accession>A0A284RMF4</accession>
<dbReference type="PANTHER" id="PTHR45617">
    <property type="entry name" value="LEUCINE RICH REPEAT FAMILY PROTEIN"/>
    <property type="match status" value="1"/>
</dbReference>
<proteinExistence type="predicted"/>
<keyword evidence="2" id="KW-0677">Repeat</keyword>
<keyword evidence="5" id="KW-1185">Reference proteome</keyword>
<gene>
    <name evidence="4" type="ORF">ARMOST_13328</name>
</gene>
<dbReference type="PANTHER" id="PTHR45617:SF181">
    <property type="entry name" value="LP04042P"/>
    <property type="match status" value="1"/>
</dbReference>
<dbReference type="Proteomes" id="UP000219338">
    <property type="component" value="Unassembled WGS sequence"/>
</dbReference>
<dbReference type="EMBL" id="FUEG01000011">
    <property type="protein sequence ID" value="SJL09946.1"/>
    <property type="molecule type" value="Genomic_DNA"/>
</dbReference>
<dbReference type="SUPFAM" id="SSF52047">
    <property type="entry name" value="RNI-like"/>
    <property type="match status" value="2"/>
</dbReference>
<dbReference type="PROSITE" id="PS51450">
    <property type="entry name" value="LRR"/>
    <property type="match status" value="3"/>
</dbReference>
<dbReference type="Gene3D" id="3.80.10.10">
    <property type="entry name" value="Ribonuclease Inhibitor"/>
    <property type="match status" value="2"/>
</dbReference>
<feature type="compositionally biased region" description="Polar residues" evidence="3">
    <location>
        <begin position="561"/>
        <end position="571"/>
    </location>
</feature>
<dbReference type="OMA" id="RRMDRSF"/>
<name>A0A284RMF4_ARMOS</name>